<keyword evidence="2" id="KW-1185">Reference proteome</keyword>
<comment type="caution">
    <text evidence="1">The sequence shown here is derived from an EMBL/GenBank/DDBJ whole genome shotgun (WGS) entry which is preliminary data.</text>
</comment>
<dbReference type="EMBL" id="ACBY02000026">
    <property type="protein sequence ID" value="EFB75446.1"/>
    <property type="molecule type" value="Genomic_DNA"/>
</dbReference>
<protein>
    <submittedName>
        <fullName evidence="1">Uncharacterized protein</fullName>
    </submittedName>
</protein>
<evidence type="ECO:0000313" key="1">
    <source>
        <dbReference type="EMBL" id="EFB75446.1"/>
    </source>
</evidence>
<reference evidence="1" key="1">
    <citation type="submission" date="2009-12" db="EMBL/GenBank/DDBJ databases">
        <authorList>
            <person name="Weinstock G."/>
            <person name="Sodergren E."/>
            <person name="Clifton S."/>
            <person name="Fulton L."/>
            <person name="Fulton B."/>
            <person name="Courtney L."/>
            <person name="Fronick C."/>
            <person name="Harrison M."/>
            <person name="Strong C."/>
            <person name="Farmer C."/>
            <person name="Delahaunty K."/>
            <person name="Markovic C."/>
            <person name="Hall O."/>
            <person name="Minx P."/>
            <person name="Tomlinson C."/>
            <person name="Mitreva M."/>
            <person name="Nelson J."/>
            <person name="Hou S."/>
            <person name="Wollam A."/>
            <person name="Pepin K.H."/>
            <person name="Johnson M."/>
            <person name="Bhonagiri V."/>
            <person name="Nash W.E."/>
            <person name="Warren W."/>
            <person name="Chinwalla A."/>
            <person name="Mardis E.R."/>
            <person name="Wilson R.K."/>
        </authorList>
    </citation>
    <scope>NUCLEOTIDE SEQUENCE [LARGE SCALE GENOMIC DNA]</scope>
    <source>
        <strain evidence="1">DSM 15176</strain>
    </source>
</reference>
<evidence type="ECO:0000313" key="2">
    <source>
        <dbReference type="Proteomes" id="UP000003438"/>
    </source>
</evidence>
<dbReference type="AlphaFoldDB" id="D1PPI3"/>
<organism evidence="1 2">
    <name type="scientific">Subdoligranulum variabile DSM 15176</name>
    <dbReference type="NCBI Taxonomy" id="411471"/>
    <lineage>
        <taxon>Bacteria</taxon>
        <taxon>Bacillati</taxon>
        <taxon>Bacillota</taxon>
        <taxon>Clostridia</taxon>
        <taxon>Eubacteriales</taxon>
        <taxon>Oscillospiraceae</taxon>
        <taxon>Subdoligranulum</taxon>
    </lineage>
</organism>
<sequence>MGKLGKLHSVCTAFRNDLRFLFIITGFAAPCKAEKSPAAGGAFR</sequence>
<gene>
    <name evidence="1" type="ORF">SUBVAR_06299</name>
</gene>
<dbReference type="HOGENOM" id="CLU_3222914_0_0_9"/>
<proteinExistence type="predicted"/>
<name>D1PPI3_9FIRM</name>
<dbReference type="Proteomes" id="UP000003438">
    <property type="component" value="Unassembled WGS sequence"/>
</dbReference>
<accession>D1PPI3</accession>